<name>A0ABS8P1C9_9PSEU</name>
<reference evidence="8 9" key="1">
    <citation type="submission" date="2021-11" db="EMBL/GenBank/DDBJ databases">
        <title>Draft genome sequence of Actinomycetospora sp. SF1 isolated from the rhizosphere soil.</title>
        <authorList>
            <person name="Duangmal K."/>
            <person name="Chantavorakit T."/>
        </authorList>
    </citation>
    <scope>NUCLEOTIDE SEQUENCE [LARGE SCALE GENOMIC DNA]</scope>
    <source>
        <strain evidence="8 9">TBRC 5722</strain>
    </source>
</reference>
<evidence type="ECO:0000256" key="3">
    <source>
        <dbReference type="ARBA" id="ARBA00022692"/>
    </source>
</evidence>
<dbReference type="RefSeq" id="WP_230729746.1">
    <property type="nucleotide sequence ID" value="NZ_JAJNDB010000001.1"/>
</dbReference>
<dbReference type="PANTHER" id="PTHR31632">
    <property type="entry name" value="IRON TRANSPORTER FTH1"/>
    <property type="match status" value="1"/>
</dbReference>
<evidence type="ECO:0000313" key="9">
    <source>
        <dbReference type="Proteomes" id="UP001199469"/>
    </source>
</evidence>
<sequence>MLIWTGVALAVAVVTVILGWHGGDGNPDPTDPSVQLSPTAVVLNSAVLVFREGLECILVLAAVTASFLGRNRSYRKPVAYGGAVGIAASVATWFIVVWAIDTFGGDGLGVQAATGIPAIIVLLVVMNWFFHNVYWTGWISHHNKRRKSVVSAARDEQTALRATVLGLALLGFTSVYREGFEIVIFLQGLRERYGSSTVLEGLTLGLLFTAAVGVLTFVLHERLPYKKLLVITGGLLVVVLWVMVGEEINEMQLAGWIGTTPIPGVDIPGWAGQWFSVFGNWETLIAQVVALVLVVGSYVGAQYLRVWRPRRRGERAARMSAEPPSSTELPAGAVSEAAQ</sequence>
<keyword evidence="3 7" id="KW-0812">Transmembrane</keyword>
<evidence type="ECO:0000256" key="7">
    <source>
        <dbReference type="SAM" id="Phobius"/>
    </source>
</evidence>
<keyword evidence="9" id="KW-1185">Reference proteome</keyword>
<keyword evidence="5 7" id="KW-0472">Membrane</keyword>
<gene>
    <name evidence="8" type="ORF">LQ327_01445</name>
</gene>
<protein>
    <submittedName>
        <fullName evidence="8">FTR1 family protein</fullName>
    </submittedName>
</protein>
<dbReference type="EMBL" id="JAJNDB010000001">
    <property type="protein sequence ID" value="MCD2192055.1"/>
    <property type="molecule type" value="Genomic_DNA"/>
</dbReference>
<dbReference type="InterPro" id="IPR004923">
    <property type="entry name" value="FTR1/Fip1/EfeU"/>
</dbReference>
<comment type="similarity">
    <text evidence="2">Belongs to the oxidase-dependent Fe transporter (OFeT) (TC 9.A.10.1) family.</text>
</comment>
<feature type="transmembrane region" description="Helical" evidence="7">
    <location>
        <begin position="80"/>
        <end position="100"/>
    </location>
</feature>
<feature type="transmembrane region" description="Helical" evidence="7">
    <location>
        <begin position="284"/>
        <end position="304"/>
    </location>
</feature>
<keyword evidence="4 7" id="KW-1133">Transmembrane helix</keyword>
<comment type="caution">
    <text evidence="8">The sequence shown here is derived from an EMBL/GenBank/DDBJ whole genome shotgun (WGS) entry which is preliminary data.</text>
</comment>
<evidence type="ECO:0000256" key="1">
    <source>
        <dbReference type="ARBA" id="ARBA00004141"/>
    </source>
</evidence>
<feature type="transmembrane region" description="Helical" evidence="7">
    <location>
        <begin position="197"/>
        <end position="219"/>
    </location>
</feature>
<feature type="transmembrane region" description="Helical" evidence="7">
    <location>
        <begin position="112"/>
        <end position="137"/>
    </location>
</feature>
<proteinExistence type="inferred from homology"/>
<feature type="transmembrane region" description="Helical" evidence="7">
    <location>
        <begin position="43"/>
        <end position="68"/>
    </location>
</feature>
<feature type="region of interest" description="Disordered" evidence="6">
    <location>
        <begin position="316"/>
        <end position="339"/>
    </location>
</feature>
<evidence type="ECO:0000256" key="6">
    <source>
        <dbReference type="SAM" id="MobiDB-lite"/>
    </source>
</evidence>
<dbReference type="Pfam" id="PF03239">
    <property type="entry name" value="FTR1"/>
    <property type="match status" value="1"/>
</dbReference>
<evidence type="ECO:0000256" key="4">
    <source>
        <dbReference type="ARBA" id="ARBA00022989"/>
    </source>
</evidence>
<dbReference type="PANTHER" id="PTHR31632:SF2">
    <property type="entry name" value="PLASMA MEMBRANE IRON PERMEASE"/>
    <property type="match status" value="1"/>
</dbReference>
<comment type="subcellular location">
    <subcellularLocation>
        <location evidence="1">Membrane</location>
        <topology evidence="1">Multi-pass membrane protein</topology>
    </subcellularLocation>
</comment>
<evidence type="ECO:0000256" key="5">
    <source>
        <dbReference type="ARBA" id="ARBA00023136"/>
    </source>
</evidence>
<evidence type="ECO:0000256" key="2">
    <source>
        <dbReference type="ARBA" id="ARBA00008333"/>
    </source>
</evidence>
<evidence type="ECO:0000313" key="8">
    <source>
        <dbReference type="EMBL" id="MCD2192055.1"/>
    </source>
</evidence>
<accession>A0ABS8P1C9</accession>
<organism evidence="8 9">
    <name type="scientific">Actinomycetospora endophytica</name>
    <dbReference type="NCBI Taxonomy" id="2291215"/>
    <lineage>
        <taxon>Bacteria</taxon>
        <taxon>Bacillati</taxon>
        <taxon>Actinomycetota</taxon>
        <taxon>Actinomycetes</taxon>
        <taxon>Pseudonocardiales</taxon>
        <taxon>Pseudonocardiaceae</taxon>
        <taxon>Actinomycetospora</taxon>
    </lineage>
</organism>
<feature type="transmembrane region" description="Helical" evidence="7">
    <location>
        <begin position="158"/>
        <end position="177"/>
    </location>
</feature>
<feature type="transmembrane region" description="Helical" evidence="7">
    <location>
        <begin position="228"/>
        <end position="244"/>
    </location>
</feature>
<dbReference type="Proteomes" id="UP001199469">
    <property type="component" value="Unassembled WGS sequence"/>
</dbReference>